<dbReference type="Ensembl" id="ENSACOT00000023227.1">
    <property type="protein sequence ID" value="ENSACOP00000022444.1"/>
    <property type="gene ID" value="ENSACOG00000015298.1"/>
</dbReference>
<evidence type="ECO:0000256" key="1">
    <source>
        <dbReference type="ARBA" id="ARBA00004651"/>
    </source>
</evidence>
<reference evidence="12" key="1">
    <citation type="submission" date="2025-08" db="UniProtKB">
        <authorList>
            <consortium name="Ensembl"/>
        </authorList>
    </citation>
    <scope>IDENTIFICATION</scope>
</reference>
<dbReference type="GO" id="GO:0005886">
    <property type="term" value="C:plasma membrane"/>
    <property type="evidence" value="ECO:0007669"/>
    <property type="project" value="UniProtKB-SubCell"/>
</dbReference>
<comment type="subcellular location">
    <subcellularLocation>
        <location evidence="1">Cell membrane</location>
        <topology evidence="1">Multi-pass membrane protein</topology>
    </subcellularLocation>
</comment>
<dbReference type="Proteomes" id="UP000694522">
    <property type="component" value="Unplaced"/>
</dbReference>
<proteinExistence type="predicted"/>
<dbReference type="Pfam" id="PF00001">
    <property type="entry name" value="7tm_1"/>
    <property type="match status" value="1"/>
</dbReference>
<feature type="transmembrane region" description="Helical" evidence="10">
    <location>
        <begin position="275"/>
        <end position="298"/>
    </location>
</feature>
<feature type="compositionally biased region" description="Polar residues" evidence="9">
    <location>
        <begin position="418"/>
        <end position="431"/>
    </location>
</feature>
<evidence type="ECO:0000256" key="8">
    <source>
        <dbReference type="ARBA" id="ARBA00023224"/>
    </source>
</evidence>
<feature type="transmembrane region" description="Helical" evidence="10">
    <location>
        <begin position="82"/>
        <end position="103"/>
    </location>
</feature>
<evidence type="ECO:0000313" key="12">
    <source>
        <dbReference type="Ensembl" id="ENSACOP00000022444.1"/>
    </source>
</evidence>
<evidence type="ECO:0000256" key="7">
    <source>
        <dbReference type="ARBA" id="ARBA00023170"/>
    </source>
</evidence>
<keyword evidence="6 10" id="KW-0472">Membrane</keyword>
<keyword evidence="13" id="KW-1185">Reference proteome</keyword>
<dbReference type="FunFam" id="1.20.1070.10:FF:000179">
    <property type="entry name" value="Probable G-protein coupled receptor 75"/>
    <property type="match status" value="1"/>
</dbReference>
<feature type="transmembrane region" description="Helical" evidence="10">
    <location>
        <begin position="310"/>
        <end position="332"/>
    </location>
</feature>
<evidence type="ECO:0000256" key="10">
    <source>
        <dbReference type="SAM" id="Phobius"/>
    </source>
</evidence>
<feature type="domain" description="G-protein coupled receptors family 1 profile" evidence="11">
    <location>
        <begin position="55"/>
        <end position="332"/>
    </location>
</feature>
<keyword evidence="3 10" id="KW-0812">Transmembrane</keyword>
<evidence type="ECO:0000256" key="4">
    <source>
        <dbReference type="ARBA" id="ARBA00022989"/>
    </source>
</evidence>
<dbReference type="SUPFAM" id="SSF81321">
    <property type="entry name" value="Family A G protein-coupled receptor-like"/>
    <property type="match status" value="1"/>
</dbReference>
<feature type="transmembrane region" description="Helical" evidence="10">
    <location>
        <begin position="158"/>
        <end position="178"/>
    </location>
</feature>
<evidence type="ECO:0000256" key="9">
    <source>
        <dbReference type="SAM" id="MobiDB-lite"/>
    </source>
</evidence>
<dbReference type="AlphaFoldDB" id="A0A8B9GCX3"/>
<reference evidence="12" key="2">
    <citation type="submission" date="2025-09" db="UniProtKB">
        <authorList>
            <consortium name="Ensembl"/>
        </authorList>
    </citation>
    <scope>IDENTIFICATION</scope>
</reference>
<feature type="transmembrane region" description="Helical" evidence="10">
    <location>
        <begin position="36"/>
        <end position="61"/>
    </location>
</feature>
<dbReference type="PANTHER" id="PTHR24228:SF55">
    <property type="entry name" value="G-PROTEIN COUPLED RECEPTOR 75-RELATED"/>
    <property type="match status" value="1"/>
</dbReference>
<sequence>MEAIGGNSSNPKSAGLETPGHAGGGAAELRGGTHGATVAACAALLALVFCLGSYGNLIVLLSCLDPALRKFRTNFDFMILNLSFCDLFLCGVAAPMFAFVLFFDSARGVPGTFCFTFHLTSSGFIIMSLKTVAVIALHRLRMVLGKQPHRAASFPCTLLLTLLLWATSFTLATLATLTTRRSRLCLPMSSFASRQGKAVLYLYVADFICCVAVVAVSYVMIARALRRNARSRRCPPGRARTPQPFAVPALYRNQARGARLRAPAVNLAPGKDWRAVGTCVAIVLSVLVCCLPLGISLVQDTLSGSGGFVLYQFELCGFTLVFFKSGLNPFIYSRNSAGLRRRVLWCLRYVALGCCCCKQKTRLRAVGKGSLEVNRNKSSHHETNSAYVLSPKPQKKLLDQACGPSHSKESVLSPKASVGQQHYAQSSSTPMNTRIEPYYSIYNSSPSQEGSTPNSLQPGPSAFGFARSYIAMHYRDCGGAAARHIPVPSV</sequence>
<dbReference type="InterPro" id="IPR000276">
    <property type="entry name" value="GPCR_Rhodpsn"/>
</dbReference>
<dbReference type="PROSITE" id="PS50262">
    <property type="entry name" value="G_PROTEIN_RECEP_F1_2"/>
    <property type="match status" value="1"/>
</dbReference>
<keyword evidence="8" id="KW-0807">Transducer</keyword>
<keyword evidence="5" id="KW-0297">G-protein coupled receptor</keyword>
<dbReference type="PANTHER" id="PTHR24228">
    <property type="entry name" value="B2 BRADYKININ RECEPTOR/ANGIOTENSIN II RECEPTOR"/>
    <property type="match status" value="1"/>
</dbReference>
<keyword evidence="2" id="KW-1003">Cell membrane</keyword>
<keyword evidence="4 10" id="KW-1133">Transmembrane helix</keyword>
<feature type="transmembrane region" description="Helical" evidence="10">
    <location>
        <begin position="115"/>
        <end position="137"/>
    </location>
</feature>
<dbReference type="GO" id="GO:0016493">
    <property type="term" value="F:C-C chemokine receptor activity"/>
    <property type="evidence" value="ECO:0007669"/>
    <property type="project" value="TreeGrafter"/>
</dbReference>
<organism evidence="12 13">
    <name type="scientific">Amazona collaria</name>
    <name type="common">yellow-billed parrot</name>
    <dbReference type="NCBI Taxonomy" id="241587"/>
    <lineage>
        <taxon>Eukaryota</taxon>
        <taxon>Metazoa</taxon>
        <taxon>Chordata</taxon>
        <taxon>Craniata</taxon>
        <taxon>Vertebrata</taxon>
        <taxon>Euteleostomi</taxon>
        <taxon>Archelosauria</taxon>
        <taxon>Archosauria</taxon>
        <taxon>Dinosauria</taxon>
        <taxon>Saurischia</taxon>
        <taxon>Theropoda</taxon>
        <taxon>Coelurosauria</taxon>
        <taxon>Aves</taxon>
        <taxon>Neognathae</taxon>
        <taxon>Neoaves</taxon>
        <taxon>Telluraves</taxon>
        <taxon>Australaves</taxon>
        <taxon>Psittaciformes</taxon>
        <taxon>Psittacidae</taxon>
        <taxon>Amazona</taxon>
    </lineage>
</organism>
<evidence type="ECO:0000259" key="11">
    <source>
        <dbReference type="PROSITE" id="PS50262"/>
    </source>
</evidence>
<accession>A0A8B9GCX3</accession>
<name>A0A8B9GCX3_9PSIT</name>
<evidence type="ECO:0000313" key="13">
    <source>
        <dbReference type="Proteomes" id="UP000694522"/>
    </source>
</evidence>
<dbReference type="PRINTS" id="PR00237">
    <property type="entry name" value="GPCRRHODOPSN"/>
</dbReference>
<evidence type="ECO:0000256" key="5">
    <source>
        <dbReference type="ARBA" id="ARBA00023040"/>
    </source>
</evidence>
<evidence type="ECO:0000256" key="2">
    <source>
        <dbReference type="ARBA" id="ARBA00022475"/>
    </source>
</evidence>
<feature type="transmembrane region" description="Helical" evidence="10">
    <location>
        <begin position="198"/>
        <end position="221"/>
    </location>
</feature>
<dbReference type="Gene3D" id="1.20.1070.10">
    <property type="entry name" value="Rhodopsin 7-helix transmembrane proteins"/>
    <property type="match status" value="1"/>
</dbReference>
<dbReference type="InterPro" id="IPR017452">
    <property type="entry name" value="GPCR_Rhodpsn_7TM"/>
</dbReference>
<keyword evidence="7" id="KW-0675">Receptor</keyword>
<evidence type="ECO:0000256" key="6">
    <source>
        <dbReference type="ARBA" id="ARBA00023136"/>
    </source>
</evidence>
<feature type="region of interest" description="Disordered" evidence="9">
    <location>
        <begin position="403"/>
        <end position="431"/>
    </location>
</feature>
<evidence type="ECO:0000256" key="3">
    <source>
        <dbReference type="ARBA" id="ARBA00022692"/>
    </source>
</evidence>
<protein>
    <submittedName>
        <fullName evidence="12">G protein-coupled receptor 75</fullName>
    </submittedName>
</protein>